<dbReference type="Pfam" id="PF02687">
    <property type="entry name" value="FtsX"/>
    <property type="match status" value="2"/>
</dbReference>
<dbReference type="OrthoDB" id="9775544at2"/>
<dbReference type="EMBL" id="FWXY01000029">
    <property type="protein sequence ID" value="SMD07585.1"/>
    <property type="molecule type" value="Genomic_DNA"/>
</dbReference>
<gene>
    <name evidence="8" type="ORF">SAMN02746065_1299</name>
</gene>
<feature type="transmembrane region" description="Helical" evidence="6">
    <location>
        <begin position="466"/>
        <end position="490"/>
    </location>
</feature>
<dbReference type="RefSeq" id="WP_084071455.1">
    <property type="nucleotide sequence ID" value="NZ_FWXY01000029.1"/>
</dbReference>
<sequence>MNFWVGLAFKELMRNRRFSLFFVLNLSIGLVGFIALNAFNHSIKAHLQDNLKEILTADLAVYSSRPLDKIEENIIDRVLGPQRHTARQITFFSMISGKNISRLARIVAIDDAFPLYGRITFDNSPDFLHKSPDNKNNSLFRNPPPLNNSNPHPGAWISRDLALVLNIKKGDLIGIGSRQFKADAIVTATPAGAVSPVELAPVIHIGTSRLKETGLMGFGSRTRHISYYKLPPGTDIVQITQTLRNEFSALVNGEPQIDVYNSKDVNQNLGRIFGYFTGYLGLVAIVALFLAGIGTAYLFRGYLNDRLKEMAILMGLGAGRMQTYGLVLCQVIMLGLGATLLSVLLSVVVLPLFPEVMKGLIPPGFKTVIPPGTLGLAVFMGTLGSLIFCLPVFVRIHDLKPVVLLQGLHTFFSIPAAAPPRSIWKWMPRFHGKQKIQLISFIPGGLVFWGLAMAQTRSLERGTLFLAGFFSVFGIMALIGRGLLILVKFFSRTHRVIAKIALRNIFRHKHASVSCFVTIAMGAFLINVIPQVKNGIQDEISRPQGLAVPGFFLFDIQPEQLSLLKTFLDNRKFKLTNASPLVQGRINSVNGVGFYERIEEKKTGLLDKFKRKEKKDARSQGEFRRRTFTFSWRKALDASESMVKGKALSNTPWNFESDQPFEVSLEEGFAQRFHLKIGDVMEFDVQGIPLKGRVKNLRKVRWNSFQPNFFILFQKGVLNDAPRTFLASIPQMPESEKMPLQNAIIQKFPNISVLDVKHTVAQLLDITQRLTISINFMAWLAILAGLVVLFSIVRHETQTRVWEINLLKVLGAGFSDVRRIILFEFGLLGTTAALFGIVLSLGVSYGISWFFFGRLWVFHFGYSLFSLGAISLISMATALVATGRVIHQKPVALLKSL</sequence>
<feature type="transmembrane region" description="Helical" evidence="6">
    <location>
        <begin position="511"/>
        <end position="529"/>
    </location>
</feature>
<feature type="domain" description="ABC3 transporter permease C-terminal" evidence="7">
    <location>
        <begin position="775"/>
        <end position="890"/>
    </location>
</feature>
<dbReference type="AlphaFoldDB" id="A0A1W2ED13"/>
<evidence type="ECO:0000256" key="4">
    <source>
        <dbReference type="ARBA" id="ARBA00022989"/>
    </source>
</evidence>
<keyword evidence="5 6" id="KW-0472">Membrane</keyword>
<feature type="transmembrane region" description="Helical" evidence="6">
    <location>
        <begin position="776"/>
        <end position="793"/>
    </location>
</feature>
<evidence type="ECO:0000256" key="6">
    <source>
        <dbReference type="SAM" id="Phobius"/>
    </source>
</evidence>
<proteinExistence type="predicted"/>
<dbReference type="PANTHER" id="PTHR30287">
    <property type="entry name" value="MEMBRANE COMPONENT OF PREDICTED ABC SUPERFAMILY METABOLITE UPTAKE TRANSPORTER"/>
    <property type="match status" value="1"/>
</dbReference>
<dbReference type="STRING" id="1121400.SAMN02746065_1299"/>
<keyword evidence="4 6" id="KW-1133">Transmembrane helix</keyword>
<feature type="transmembrane region" description="Helical" evidence="6">
    <location>
        <begin position="436"/>
        <end position="454"/>
    </location>
</feature>
<evidence type="ECO:0000256" key="1">
    <source>
        <dbReference type="ARBA" id="ARBA00004651"/>
    </source>
</evidence>
<comment type="subcellular location">
    <subcellularLocation>
        <location evidence="1">Cell membrane</location>
        <topology evidence="1">Multi-pass membrane protein</topology>
    </subcellularLocation>
</comment>
<evidence type="ECO:0000256" key="3">
    <source>
        <dbReference type="ARBA" id="ARBA00022692"/>
    </source>
</evidence>
<dbReference type="GO" id="GO:0005886">
    <property type="term" value="C:plasma membrane"/>
    <property type="evidence" value="ECO:0007669"/>
    <property type="project" value="UniProtKB-SubCell"/>
</dbReference>
<feature type="transmembrane region" description="Helical" evidence="6">
    <location>
        <begin position="373"/>
        <end position="394"/>
    </location>
</feature>
<dbReference type="InterPro" id="IPR038766">
    <property type="entry name" value="Membrane_comp_ABC_pdt"/>
</dbReference>
<feature type="transmembrane region" description="Helical" evidence="6">
    <location>
        <begin position="272"/>
        <end position="303"/>
    </location>
</feature>
<reference evidence="8 9" key="1">
    <citation type="submission" date="2017-04" db="EMBL/GenBank/DDBJ databases">
        <authorList>
            <person name="Afonso C.L."/>
            <person name="Miller P.J."/>
            <person name="Scott M.A."/>
            <person name="Spackman E."/>
            <person name="Goraichik I."/>
            <person name="Dimitrov K.M."/>
            <person name="Suarez D.L."/>
            <person name="Swayne D.E."/>
        </authorList>
    </citation>
    <scope>NUCLEOTIDE SEQUENCE [LARGE SCALE GENOMIC DNA]</scope>
    <source>
        <strain evidence="8 9">DSM 3385</strain>
    </source>
</reference>
<evidence type="ECO:0000259" key="7">
    <source>
        <dbReference type="Pfam" id="PF02687"/>
    </source>
</evidence>
<keyword evidence="3 6" id="KW-0812">Transmembrane</keyword>
<evidence type="ECO:0000256" key="2">
    <source>
        <dbReference type="ARBA" id="ARBA00022475"/>
    </source>
</evidence>
<protein>
    <submittedName>
        <fullName evidence="8">Putative ABC transport system permease protein</fullName>
    </submittedName>
</protein>
<keyword evidence="2" id="KW-1003">Cell membrane</keyword>
<dbReference type="InterPro" id="IPR003838">
    <property type="entry name" value="ABC3_permease_C"/>
</dbReference>
<feature type="transmembrane region" description="Helical" evidence="6">
    <location>
        <begin position="825"/>
        <end position="852"/>
    </location>
</feature>
<feature type="transmembrane region" description="Helical" evidence="6">
    <location>
        <begin position="20"/>
        <end position="39"/>
    </location>
</feature>
<evidence type="ECO:0000313" key="8">
    <source>
        <dbReference type="EMBL" id="SMD07585.1"/>
    </source>
</evidence>
<dbReference type="Proteomes" id="UP000192418">
    <property type="component" value="Unassembled WGS sequence"/>
</dbReference>
<organism evidence="8 9">
    <name type="scientific">Desulfocicer vacuolatum DSM 3385</name>
    <dbReference type="NCBI Taxonomy" id="1121400"/>
    <lineage>
        <taxon>Bacteria</taxon>
        <taxon>Pseudomonadati</taxon>
        <taxon>Thermodesulfobacteriota</taxon>
        <taxon>Desulfobacteria</taxon>
        <taxon>Desulfobacterales</taxon>
        <taxon>Desulfobacteraceae</taxon>
        <taxon>Desulfocicer</taxon>
    </lineage>
</organism>
<evidence type="ECO:0000313" key="9">
    <source>
        <dbReference type="Proteomes" id="UP000192418"/>
    </source>
</evidence>
<keyword evidence="9" id="KW-1185">Reference proteome</keyword>
<dbReference type="PANTHER" id="PTHR30287:SF1">
    <property type="entry name" value="INNER MEMBRANE PROTEIN"/>
    <property type="match status" value="1"/>
</dbReference>
<evidence type="ECO:0000256" key="5">
    <source>
        <dbReference type="ARBA" id="ARBA00023136"/>
    </source>
</evidence>
<feature type="transmembrane region" description="Helical" evidence="6">
    <location>
        <begin position="324"/>
        <end position="353"/>
    </location>
</feature>
<accession>A0A1W2ED13</accession>
<feature type="transmembrane region" description="Helical" evidence="6">
    <location>
        <begin position="864"/>
        <end position="886"/>
    </location>
</feature>
<name>A0A1W2ED13_9BACT</name>
<feature type="domain" description="ABC3 transporter permease C-terminal" evidence="7">
    <location>
        <begin position="282"/>
        <end position="392"/>
    </location>
</feature>